<reference evidence="2 3" key="1">
    <citation type="submission" date="2018-01" db="EMBL/GenBank/DDBJ databases">
        <title>Genome sequence of the PGP bacterium Paenibacillus illinoisensis E3.</title>
        <authorList>
            <person name="Rolli E."/>
            <person name="Marasco R."/>
            <person name="Bessem C."/>
            <person name="Michoud G."/>
            <person name="Gaiarsa S."/>
            <person name="Borin S."/>
            <person name="Daffonchio D."/>
        </authorList>
    </citation>
    <scope>NUCLEOTIDE SEQUENCE [LARGE SCALE GENOMIC DNA]</scope>
    <source>
        <strain evidence="2 3">E3</strain>
    </source>
</reference>
<feature type="domain" description="DUF6985" evidence="1">
    <location>
        <begin position="26"/>
        <end position="152"/>
    </location>
</feature>
<name>A0A2W0D256_9BACL</name>
<evidence type="ECO:0000313" key="3">
    <source>
        <dbReference type="Proteomes" id="UP000247459"/>
    </source>
</evidence>
<dbReference type="OrthoDB" id="2593254at2"/>
<evidence type="ECO:0000313" key="2">
    <source>
        <dbReference type="EMBL" id="PYY29981.1"/>
    </source>
</evidence>
<protein>
    <recommendedName>
        <fullName evidence="1">DUF6985 domain-containing protein</fullName>
    </recommendedName>
</protein>
<accession>A0A2W0D256</accession>
<dbReference type="RefSeq" id="WP_110757371.1">
    <property type="nucleotide sequence ID" value="NZ_PRLG01000013.1"/>
</dbReference>
<proteinExistence type="predicted"/>
<dbReference type="InterPro" id="IPR054254">
    <property type="entry name" value="DUF6985"/>
</dbReference>
<dbReference type="Proteomes" id="UP000247459">
    <property type="component" value="Unassembled WGS sequence"/>
</dbReference>
<sequence>MTERFHLERVDIEDPADENQVSGYGLLELFQCEVEYRFNTEDIRLEEAEGYIQNVLNRLPDDTVNDICNRAHKWKTEKMSSDTADYPAGLAEVEGRGILAFMAVGEVELYRNPADPKDKILGAILGGSTDWDTENGMEIVMLGHQVLEVREYLGYGKFAIWTESDE</sequence>
<dbReference type="AlphaFoldDB" id="A0A2W0D256"/>
<dbReference type="EMBL" id="PRLG01000013">
    <property type="protein sequence ID" value="PYY29981.1"/>
    <property type="molecule type" value="Genomic_DNA"/>
</dbReference>
<evidence type="ECO:0000259" key="1">
    <source>
        <dbReference type="Pfam" id="PF22481"/>
    </source>
</evidence>
<organism evidence="2 3">
    <name type="scientific">Paenibacillus illinoisensis</name>
    <dbReference type="NCBI Taxonomy" id="59845"/>
    <lineage>
        <taxon>Bacteria</taxon>
        <taxon>Bacillati</taxon>
        <taxon>Bacillota</taxon>
        <taxon>Bacilli</taxon>
        <taxon>Bacillales</taxon>
        <taxon>Paenibacillaceae</taxon>
        <taxon>Paenibacillus</taxon>
    </lineage>
</organism>
<dbReference type="Pfam" id="PF22481">
    <property type="entry name" value="DUF6985"/>
    <property type="match status" value="1"/>
</dbReference>
<gene>
    <name evidence="2" type="ORF">PIL02S_01578</name>
</gene>
<comment type="caution">
    <text evidence="2">The sequence shown here is derived from an EMBL/GenBank/DDBJ whole genome shotgun (WGS) entry which is preliminary data.</text>
</comment>